<evidence type="ECO:0000259" key="1">
    <source>
        <dbReference type="PROSITE" id="PS51184"/>
    </source>
</evidence>
<dbReference type="STRING" id="702114.A1355_14295"/>
<protein>
    <recommendedName>
        <fullName evidence="1">JmjC domain-containing protein</fullName>
    </recommendedName>
</protein>
<dbReference type="RefSeq" id="WP_064031415.1">
    <property type="nucleotide sequence ID" value="NZ_LUUK01000219.1"/>
</dbReference>
<dbReference type="InterPro" id="IPR041667">
    <property type="entry name" value="Cupin_8"/>
</dbReference>
<sequence length="299" mass="34710">MTNAPSAGKPIDRLSVAELNREEFNRKYRVPGKPLVITDFLAETVDWDLDFLCKHLDGRKFQVRDYGSGHFDAPRREWTKYCDHIQMTMGDFAAHLRDGSAKSRNLYLAQNPIGDSEAVKTIADEMRFLTETLGFEPIIPEASLNLWLGASGHVEPMHFDPGDGTLIMMHGEKRVVLYPPKQSKHLYPFGFYDVLPFWVSQVNSLAPDLDAYPDFSKAAADRFEVVLSPGQLLFIPTQWWHEVIAQGEGYVCSCNHFWKVKPWRRRFQTIRGFVIQAMNLFPWRWVLRFNRFIYQFKKS</sequence>
<dbReference type="EMBL" id="LUUK01000219">
    <property type="protein sequence ID" value="OAI12581.1"/>
    <property type="molecule type" value="Genomic_DNA"/>
</dbReference>
<keyword evidence="3" id="KW-1185">Reference proteome</keyword>
<proteinExistence type="predicted"/>
<name>A0A177N3Z4_9GAMM</name>
<comment type="caution">
    <text evidence="2">The sequence shown here is derived from an EMBL/GenBank/DDBJ whole genome shotgun (WGS) entry which is preliminary data.</text>
</comment>
<dbReference type="PANTHER" id="PTHR12461">
    <property type="entry name" value="HYPOXIA-INDUCIBLE FACTOR 1 ALPHA INHIBITOR-RELATED"/>
    <property type="match status" value="1"/>
</dbReference>
<dbReference type="InterPro" id="IPR003347">
    <property type="entry name" value="JmjC_dom"/>
</dbReference>
<dbReference type="InterPro" id="IPR014710">
    <property type="entry name" value="RmlC-like_jellyroll"/>
</dbReference>
<dbReference type="AlphaFoldDB" id="A0A177N3Z4"/>
<gene>
    <name evidence="2" type="ORF">A1355_14295</name>
</gene>
<dbReference type="PROSITE" id="PS51184">
    <property type="entry name" value="JMJC"/>
    <property type="match status" value="1"/>
</dbReference>
<dbReference type="Gene3D" id="2.60.120.10">
    <property type="entry name" value="Jelly Rolls"/>
    <property type="match status" value="1"/>
</dbReference>
<accession>A0A177N3Z4</accession>
<reference evidence="3" key="1">
    <citation type="submission" date="2016-03" db="EMBL/GenBank/DDBJ databases">
        <authorList>
            <person name="Heylen K."/>
            <person name="De Vos P."/>
            <person name="Vekeman B."/>
        </authorList>
    </citation>
    <scope>NUCLEOTIDE SEQUENCE [LARGE SCALE GENOMIC DNA]</scope>
    <source>
        <strain evidence="3">R-45383</strain>
    </source>
</reference>
<dbReference type="Proteomes" id="UP000077628">
    <property type="component" value="Unassembled WGS sequence"/>
</dbReference>
<feature type="domain" description="JmjC" evidence="1">
    <location>
        <begin position="100"/>
        <end position="275"/>
    </location>
</feature>
<organism evidence="2 3">
    <name type="scientific">Methylomonas koyamae</name>
    <dbReference type="NCBI Taxonomy" id="702114"/>
    <lineage>
        <taxon>Bacteria</taxon>
        <taxon>Pseudomonadati</taxon>
        <taxon>Pseudomonadota</taxon>
        <taxon>Gammaproteobacteria</taxon>
        <taxon>Methylococcales</taxon>
        <taxon>Methylococcaceae</taxon>
        <taxon>Methylomonas</taxon>
    </lineage>
</organism>
<evidence type="ECO:0000313" key="3">
    <source>
        <dbReference type="Proteomes" id="UP000077628"/>
    </source>
</evidence>
<evidence type="ECO:0000313" key="2">
    <source>
        <dbReference type="EMBL" id="OAI12581.1"/>
    </source>
</evidence>
<dbReference type="Pfam" id="PF13621">
    <property type="entry name" value="Cupin_8"/>
    <property type="match status" value="1"/>
</dbReference>
<dbReference type="SUPFAM" id="SSF51197">
    <property type="entry name" value="Clavaminate synthase-like"/>
    <property type="match status" value="1"/>
</dbReference>
<dbReference type="PANTHER" id="PTHR12461:SF105">
    <property type="entry name" value="HYPOXIA-INDUCIBLE FACTOR 1-ALPHA INHIBITOR"/>
    <property type="match status" value="1"/>
</dbReference>